<keyword evidence="5" id="KW-1185">Reference proteome</keyword>
<dbReference type="GO" id="GO:0004106">
    <property type="term" value="F:chorismate mutase activity"/>
    <property type="evidence" value="ECO:0007669"/>
    <property type="project" value="UniProtKB-UniRule"/>
</dbReference>
<dbReference type="PANTHER" id="PTHR21164">
    <property type="entry name" value="CHORISMATE MUTASE"/>
    <property type="match status" value="1"/>
</dbReference>
<dbReference type="KEGG" id="pabs:JIR001_15770"/>
<evidence type="ECO:0000256" key="1">
    <source>
        <dbReference type="NCBIfam" id="TIGR01796"/>
    </source>
</evidence>
<dbReference type="Gene3D" id="3.30.1330.40">
    <property type="entry name" value="RutC-like"/>
    <property type="match status" value="1"/>
</dbReference>
<keyword evidence="2 3" id="KW-0057">Aromatic amino acid biosynthesis</keyword>
<evidence type="ECO:0000256" key="3">
    <source>
        <dbReference type="PROSITE-ProRule" id="PRU00514"/>
    </source>
</evidence>
<dbReference type="InterPro" id="IPR035959">
    <property type="entry name" value="RutC-like_sf"/>
</dbReference>
<evidence type="ECO:0000313" key="4">
    <source>
        <dbReference type="EMBL" id="BCU81794.1"/>
    </source>
</evidence>
<proteinExistence type="predicted"/>
<dbReference type="PROSITE" id="PS51167">
    <property type="entry name" value="CHORISMATE_MUT_1"/>
    <property type="match status" value="1"/>
</dbReference>
<dbReference type="UniPathway" id="UPA00120">
    <property type="reaction ID" value="UER00203"/>
</dbReference>
<dbReference type="NCBIfam" id="TIGR01796">
    <property type="entry name" value="CM_mono_aroH"/>
    <property type="match status" value="1"/>
</dbReference>
<accession>A0A8D5ZKT1</accession>
<dbReference type="GO" id="GO:0008652">
    <property type="term" value="P:amino acid biosynthetic process"/>
    <property type="evidence" value="ECO:0007669"/>
    <property type="project" value="UniProtKB-UniRule"/>
</dbReference>
<feature type="binding site" evidence="2">
    <location>
        <position position="7"/>
    </location>
    <ligand>
        <name>prephenate</name>
        <dbReference type="ChEBI" id="CHEBI:29934"/>
    </ligand>
</feature>
<comment type="catalytic activity">
    <reaction evidence="3">
        <text>chorismate = prephenate</text>
        <dbReference type="Rhea" id="RHEA:13897"/>
        <dbReference type="ChEBI" id="CHEBI:29748"/>
        <dbReference type="ChEBI" id="CHEBI:29934"/>
        <dbReference type="EC" id="5.4.99.5"/>
    </reaction>
</comment>
<feature type="binding site" evidence="2">
    <location>
        <position position="90"/>
    </location>
    <ligand>
        <name>prephenate</name>
        <dbReference type="ChEBI" id="CHEBI:29934"/>
    </ligand>
</feature>
<reference evidence="4" key="2">
    <citation type="journal article" date="2021" name="Microbiol. Resour. Announc.">
        <title>Complete Genome Sequence of Polycladomyces abyssicola JIR-001T, Isolated from Hemipelagic Sediment in Deep Seawater.</title>
        <authorList>
            <person name="Tsubouchi T."/>
            <person name="Kaneko Y."/>
        </authorList>
    </citation>
    <scope>NUCLEOTIDE SEQUENCE</scope>
    <source>
        <strain evidence="4">JIR-001</strain>
    </source>
</reference>
<protein>
    <recommendedName>
        <fullName evidence="1 3">chorismate mutase</fullName>
        <ecNumber evidence="1 3">5.4.99.5</ecNumber>
    </recommendedName>
</protein>
<dbReference type="CDD" id="cd02185">
    <property type="entry name" value="AroH"/>
    <property type="match status" value="1"/>
</dbReference>
<dbReference type="Proteomes" id="UP000677436">
    <property type="component" value="Chromosome"/>
</dbReference>
<dbReference type="AlphaFoldDB" id="A0A8D5ZKT1"/>
<reference evidence="4" key="1">
    <citation type="journal article" date="2013" name="Int. J. Syst. Evol. Microbiol.">
        <title>Polycladomyces abyssicola gen. nov., sp. nov., a thermophilic filamentous bacterium isolated from hemipelagic sediment.</title>
        <authorList>
            <person name="Tsubouchi T."/>
            <person name="Shimane Y."/>
            <person name="Mori K."/>
            <person name="Usui K."/>
            <person name="Hiraki T."/>
            <person name="Tame A."/>
            <person name="Uematsu K."/>
            <person name="Maruyama T."/>
            <person name="Hatada Y."/>
        </authorList>
    </citation>
    <scope>NUCLEOTIDE SEQUENCE</scope>
    <source>
        <strain evidence="4">JIR-001</strain>
    </source>
</reference>
<dbReference type="GO" id="GO:0046417">
    <property type="term" value="P:chorismate metabolic process"/>
    <property type="evidence" value="ECO:0007669"/>
    <property type="project" value="TreeGrafter"/>
</dbReference>
<gene>
    <name evidence="4" type="ORF">JIR001_15770</name>
</gene>
<dbReference type="PIRSF" id="PIRSF005965">
    <property type="entry name" value="Chor_mut_AroH"/>
    <property type="match status" value="1"/>
</dbReference>
<dbReference type="EC" id="5.4.99.5" evidence="1 3"/>
<dbReference type="RefSeq" id="WP_212774961.1">
    <property type="nucleotide sequence ID" value="NZ_AP024601.1"/>
</dbReference>
<name>A0A8D5ZKT1_9BACL</name>
<keyword evidence="3" id="KW-0413">Isomerase</keyword>
<organism evidence="4 5">
    <name type="scientific">Polycladomyces abyssicola</name>
    <dbReference type="NCBI Taxonomy" id="1125966"/>
    <lineage>
        <taxon>Bacteria</taxon>
        <taxon>Bacillati</taxon>
        <taxon>Bacillota</taxon>
        <taxon>Bacilli</taxon>
        <taxon>Bacillales</taxon>
        <taxon>Thermoactinomycetaceae</taxon>
        <taxon>Polycladomyces</taxon>
    </lineage>
</organism>
<evidence type="ECO:0000256" key="2">
    <source>
        <dbReference type="PIRSR" id="PIRSR005965-1"/>
    </source>
</evidence>
<dbReference type="InterPro" id="IPR008243">
    <property type="entry name" value="Chorismate_mutase_AroH"/>
</dbReference>
<evidence type="ECO:0000313" key="5">
    <source>
        <dbReference type="Proteomes" id="UP000677436"/>
    </source>
</evidence>
<dbReference type="PANTHER" id="PTHR21164:SF0">
    <property type="entry name" value="CHORISMATE MUTASE AROH"/>
    <property type="match status" value="1"/>
</dbReference>
<dbReference type="SUPFAM" id="SSF55298">
    <property type="entry name" value="YjgF-like"/>
    <property type="match status" value="1"/>
</dbReference>
<feature type="binding site" evidence="2">
    <location>
        <position position="108"/>
    </location>
    <ligand>
        <name>prephenate</name>
        <dbReference type="ChEBI" id="CHEBI:29934"/>
    </ligand>
</feature>
<sequence length="139" mass="15558">MKVRGIRGATTVEKNEAESILSATEELLREMIRRNQATPEDIACVFFTVTTDLNATFPAQAIRSMPGWEMVPLLCANEIPVPGSLPRCIRLLMLINTNRGQEEIEHVYLRDARVLRPDLTKNESLTPDGFSDTVMSKPS</sequence>
<dbReference type="GO" id="GO:0009073">
    <property type="term" value="P:aromatic amino acid family biosynthetic process"/>
    <property type="evidence" value="ECO:0007669"/>
    <property type="project" value="UniProtKB-UniRule"/>
</dbReference>
<keyword evidence="2 3" id="KW-0028">Amino-acid biosynthesis</keyword>
<dbReference type="Pfam" id="PF07736">
    <property type="entry name" value="CM_1"/>
    <property type="match status" value="1"/>
</dbReference>
<dbReference type="EMBL" id="AP024601">
    <property type="protein sequence ID" value="BCU81794.1"/>
    <property type="molecule type" value="Genomic_DNA"/>
</dbReference>